<dbReference type="InterPro" id="IPR009012">
    <property type="entry name" value="GrpE_head"/>
</dbReference>
<dbReference type="CDD" id="cd00446">
    <property type="entry name" value="GrpE"/>
    <property type="match status" value="1"/>
</dbReference>
<feature type="compositionally biased region" description="Low complexity" evidence="6">
    <location>
        <begin position="14"/>
        <end position="27"/>
    </location>
</feature>
<dbReference type="InterPro" id="IPR000740">
    <property type="entry name" value="GrpE"/>
</dbReference>
<feature type="region of interest" description="Disordered" evidence="6">
    <location>
        <begin position="1"/>
        <end position="32"/>
    </location>
</feature>
<evidence type="ECO:0000313" key="8">
    <source>
        <dbReference type="Proteomes" id="UP001501323"/>
    </source>
</evidence>
<dbReference type="PROSITE" id="PS01071">
    <property type="entry name" value="GRPE"/>
    <property type="match status" value="1"/>
</dbReference>
<dbReference type="PANTHER" id="PTHR21237:SF23">
    <property type="entry name" value="GRPE PROTEIN HOMOLOG, MITOCHONDRIAL"/>
    <property type="match status" value="1"/>
</dbReference>
<sequence length="183" mass="19881">MTPAKENRTKMSNEPQQEAAEAAAQGDDAPETAVQDELEALRGEVEQLRAQSLVERADLENQRKRLEREVSNACRFANKQLLNDLLPVLDGMDAALSTADAADPLREGVELTLRELSRISAKHGLVAVAPRPGDAFDPEHHQAMSVIEAEGIAPGAVAQTFQKGYLLNDQLLRPAMVAVTPHD</sequence>
<evidence type="ECO:0000256" key="4">
    <source>
        <dbReference type="RuleBase" id="RU000639"/>
    </source>
</evidence>
<dbReference type="SUPFAM" id="SSF51064">
    <property type="entry name" value="Head domain of nucleotide exchange factor GrpE"/>
    <property type="match status" value="1"/>
</dbReference>
<name>A0ABP9E4D7_9GAMM</name>
<protein>
    <recommendedName>
        <fullName evidence="3 4">Protein GrpE</fullName>
    </recommendedName>
    <alternativeName>
        <fullName evidence="3">HSP-70 cofactor</fullName>
    </alternativeName>
</protein>
<comment type="caution">
    <text evidence="7">The sequence shown here is derived from an EMBL/GenBank/DDBJ whole genome shotgun (WGS) entry which is preliminary data.</text>
</comment>
<keyword evidence="2 3" id="KW-0143">Chaperone</keyword>
<evidence type="ECO:0000256" key="5">
    <source>
        <dbReference type="RuleBase" id="RU004478"/>
    </source>
</evidence>
<comment type="subunit">
    <text evidence="3">Homodimer.</text>
</comment>
<dbReference type="Gene3D" id="3.90.20.20">
    <property type="match status" value="1"/>
</dbReference>
<reference evidence="8" key="1">
    <citation type="journal article" date="2019" name="Int. J. Syst. Evol. Microbiol.">
        <title>The Global Catalogue of Microorganisms (GCM) 10K type strain sequencing project: providing services to taxonomists for standard genome sequencing and annotation.</title>
        <authorList>
            <consortium name="The Broad Institute Genomics Platform"/>
            <consortium name="The Broad Institute Genome Sequencing Center for Infectious Disease"/>
            <person name="Wu L."/>
            <person name="Ma J."/>
        </authorList>
    </citation>
    <scope>NUCLEOTIDE SEQUENCE [LARGE SCALE GENOMIC DNA]</scope>
    <source>
        <strain evidence="8">JCM 18392</strain>
    </source>
</reference>
<dbReference type="InterPro" id="IPR013805">
    <property type="entry name" value="GrpE_CC"/>
</dbReference>
<evidence type="ECO:0000256" key="3">
    <source>
        <dbReference type="HAMAP-Rule" id="MF_01151"/>
    </source>
</evidence>
<keyword evidence="3 4" id="KW-0346">Stress response</keyword>
<keyword evidence="8" id="KW-1185">Reference proteome</keyword>
<dbReference type="PRINTS" id="PR00773">
    <property type="entry name" value="GRPEPROTEIN"/>
</dbReference>
<evidence type="ECO:0000256" key="1">
    <source>
        <dbReference type="ARBA" id="ARBA00009054"/>
    </source>
</evidence>
<evidence type="ECO:0000256" key="6">
    <source>
        <dbReference type="SAM" id="MobiDB-lite"/>
    </source>
</evidence>
<dbReference type="PANTHER" id="PTHR21237">
    <property type="entry name" value="GRPE PROTEIN"/>
    <property type="match status" value="1"/>
</dbReference>
<dbReference type="Pfam" id="PF01025">
    <property type="entry name" value="GrpE"/>
    <property type="match status" value="1"/>
</dbReference>
<comment type="similarity">
    <text evidence="1 3 5">Belongs to the GrpE family.</text>
</comment>
<dbReference type="EMBL" id="BAABJY010000002">
    <property type="protein sequence ID" value="GAA4865479.1"/>
    <property type="molecule type" value="Genomic_DNA"/>
</dbReference>
<proteinExistence type="inferred from homology"/>
<keyword evidence="3" id="KW-0963">Cytoplasm</keyword>
<dbReference type="HAMAP" id="MF_01151">
    <property type="entry name" value="GrpE"/>
    <property type="match status" value="1"/>
</dbReference>
<dbReference type="SUPFAM" id="SSF58014">
    <property type="entry name" value="Coiled-coil domain of nucleotide exchange factor GrpE"/>
    <property type="match status" value="1"/>
</dbReference>
<comment type="function">
    <text evidence="3 4">Participates actively in the response to hyperosmotic and heat shock by preventing the aggregation of stress-denatured proteins, in association with DnaK and GrpE. It is the nucleotide exchange factor for DnaK and may function as a thermosensor. Unfolded proteins bind initially to DnaJ; upon interaction with the DnaJ-bound protein, DnaK hydrolyzes its bound ATP, resulting in the formation of a stable complex. GrpE releases ADP from DnaK; ATP binding to DnaK triggers the release of the substrate protein, thus completing the reaction cycle. Several rounds of ATP-dependent interactions between DnaJ, DnaK and GrpE are required for fully efficient folding.</text>
</comment>
<dbReference type="Proteomes" id="UP001501323">
    <property type="component" value="Unassembled WGS sequence"/>
</dbReference>
<accession>A0ABP9E4D7</accession>
<organism evidence="7 8">
    <name type="scientific">Luteimonas vadosa</name>
    <dbReference type="NCBI Taxonomy" id="1165507"/>
    <lineage>
        <taxon>Bacteria</taxon>
        <taxon>Pseudomonadati</taxon>
        <taxon>Pseudomonadota</taxon>
        <taxon>Gammaproteobacteria</taxon>
        <taxon>Lysobacterales</taxon>
        <taxon>Lysobacteraceae</taxon>
        <taxon>Luteimonas</taxon>
    </lineage>
</organism>
<evidence type="ECO:0000313" key="7">
    <source>
        <dbReference type="EMBL" id="GAA4865479.1"/>
    </source>
</evidence>
<evidence type="ECO:0000256" key="2">
    <source>
        <dbReference type="ARBA" id="ARBA00023186"/>
    </source>
</evidence>
<comment type="subcellular location">
    <subcellularLocation>
        <location evidence="3">Cytoplasm</location>
    </subcellularLocation>
</comment>
<dbReference type="NCBIfam" id="NF010745">
    <property type="entry name" value="PRK14147.1"/>
    <property type="match status" value="1"/>
</dbReference>
<feature type="compositionally biased region" description="Basic and acidic residues" evidence="6">
    <location>
        <begin position="1"/>
        <end position="11"/>
    </location>
</feature>
<dbReference type="Gene3D" id="2.30.22.10">
    <property type="entry name" value="Head domain of nucleotide exchange factor GrpE"/>
    <property type="match status" value="1"/>
</dbReference>
<gene>
    <name evidence="3 7" type="primary">grpE</name>
    <name evidence="7" type="ORF">GCM10023332_17050</name>
</gene>